<dbReference type="AlphaFoldDB" id="A0A840IDV0"/>
<organism evidence="1 2">
    <name type="scientific">Conexibacter arvalis</name>
    <dbReference type="NCBI Taxonomy" id="912552"/>
    <lineage>
        <taxon>Bacteria</taxon>
        <taxon>Bacillati</taxon>
        <taxon>Actinomycetota</taxon>
        <taxon>Thermoleophilia</taxon>
        <taxon>Solirubrobacterales</taxon>
        <taxon>Conexibacteraceae</taxon>
        <taxon>Conexibacter</taxon>
    </lineage>
</organism>
<dbReference type="EMBL" id="JACHNU010000003">
    <property type="protein sequence ID" value="MBB4663019.1"/>
    <property type="molecule type" value="Genomic_DNA"/>
</dbReference>
<reference evidence="1 2" key="1">
    <citation type="submission" date="2020-08" db="EMBL/GenBank/DDBJ databases">
        <title>Genomic Encyclopedia of Archaeal and Bacterial Type Strains, Phase II (KMG-II): from individual species to whole genera.</title>
        <authorList>
            <person name="Goeker M."/>
        </authorList>
    </citation>
    <scope>NUCLEOTIDE SEQUENCE [LARGE SCALE GENOMIC DNA]</scope>
    <source>
        <strain evidence="1 2">DSM 23288</strain>
    </source>
</reference>
<comment type="caution">
    <text evidence="1">The sequence shown here is derived from an EMBL/GenBank/DDBJ whole genome shotgun (WGS) entry which is preliminary data.</text>
</comment>
<accession>A0A840IDV0</accession>
<keyword evidence="2" id="KW-1185">Reference proteome</keyword>
<protein>
    <submittedName>
        <fullName evidence="1">Uncharacterized protein</fullName>
    </submittedName>
</protein>
<dbReference type="RefSeq" id="WP_183342694.1">
    <property type="nucleotide sequence ID" value="NZ_JACHNU010000003.1"/>
</dbReference>
<evidence type="ECO:0000313" key="2">
    <source>
        <dbReference type="Proteomes" id="UP000585272"/>
    </source>
</evidence>
<dbReference type="Proteomes" id="UP000585272">
    <property type="component" value="Unassembled WGS sequence"/>
</dbReference>
<proteinExistence type="predicted"/>
<gene>
    <name evidence="1" type="ORF">BDZ31_002608</name>
</gene>
<sequence length="77" mass="8952">MLPDAPNEKTPRGTLFVTTIRLERDLAAEAQRDAKRLGVSFATYVRDCVRDRVAERRYRSALGELYERVVRLERDRG</sequence>
<evidence type="ECO:0000313" key="1">
    <source>
        <dbReference type="EMBL" id="MBB4663019.1"/>
    </source>
</evidence>
<name>A0A840IDV0_9ACTN</name>